<dbReference type="AlphaFoldDB" id="A0A7R9KWW5"/>
<sequence length="349" mass="36875">MQEGIDLVDALDHLVQNLNRADGHKSGDCPPDDCPPLPLPTTTTAVATGLQPFDVVLMDHNYCQTCDYYSTAGVSDGTVGTAGSNRTSGAAETAGDSQTLIGDQHQPVVGVTTNTTISTTSATKLSPHKQQTTLSVNRSTTSATSAVAVAAPTVATPVAATPPTVASPVATSANSFVSFNDNSSSTMTATSPSPTRVPPDSPLGTPTFSKSSSPKTPPASRRSQRQIDRFEKSMVEKIKAENQEMLKREKEIMESPIKSSSTDTSHPLTPSTASAATTATDETKDTDEDQLVIDFDKKSKEKTIGGNSSNNSGKRNNKRQKSLTNVSVKPMEAQEFIITEFDCVLNAYD</sequence>
<feature type="region of interest" description="Disordered" evidence="1">
    <location>
        <begin position="118"/>
        <end position="139"/>
    </location>
</feature>
<protein>
    <submittedName>
        <fullName evidence="2">Uncharacterized protein</fullName>
    </submittedName>
</protein>
<feature type="compositionally biased region" description="Basic and acidic residues" evidence="1">
    <location>
        <begin position="294"/>
        <end position="303"/>
    </location>
</feature>
<name>A0A7R9KWW5_9ACAR</name>
<feature type="compositionally biased region" description="Low complexity" evidence="1">
    <location>
        <begin position="305"/>
        <end position="314"/>
    </location>
</feature>
<feature type="region of interest" description="Disordered" evidence="1">
    <location>
        <begin position="253"/>
        <end position="325"/>
    </location>
</feature>
<dbReference type="EMBL" id="CAJPIZ010008663">
    <property type="protein sequence ID" value="CAG2111306.1"/>
    <property type="molecule type" value="Genomic_DNA"/>
</dbReference>
<feature type="compositionally biased region" description="Polar residues" evidence="1">
    <location>
        <begin position="257"/>
        <end position="270"/>
    </location>
</feature>
<feature type="compositionally biased region" description="Low complexity" evidence="1">
    <location>
        <begin position="183"/>
        <end position="194"/>
    </location>
</feature>
<reference evidence="2" key="1">
    <citation type="submission" date="2020-11" db="EMBL/GenBank/DDBJ databases">
        <authorList>
            <person name="Tran Van P."/>
        </authorList>
    </citation>
    <scope>NUCLEOTIDE SEQUENCE</scope>
</reference>
<feature type="compositionally biased region" description="Polar residues" evidence="1">
    <location>
        <begin position="128"/>
        <end position="138"/>
    </location>
</feature>
<gene>
    <name evidence="2" type="ORF">OSB1V03_LOCUS11287</name>
</gene>
<evidence type="ECO:0000313" key="2">
    <source>
        <dbReference type="EMBL" id="CAD7630876.1"/>
    </source>
</evidence>
<organism evidence="2">
    <name type="scientific">Medioppia subpectinata</name>
    <dbReference type="NCBI Taxonomy" id="1979941"/>
    <lineage>
        <taxon>Eukaryota</taxon>
        <taxon>Metazoa</taxon>
        <taxon>Ecdysozoa</taxon>
        <taxon>Arthropoda</taxon>
        <taxon>Chelicerata</taxon>
        <taxon>Arachnida</taxon>
        <taxon>Acari</taxon>
        <taxon>Acariformes</taxon>
        <taxon>Sarcoptiformes</taxon>
        <taxon>Oribatida</taxon>
        <taxon>Brachypylina</taxon>
        <taxon>Oppioidea</taxon>
        <taxon>Oppiidae</taxon>
        <taxon>Medioppia</taxon>
    </lineage>
</organism>
<dbReference type="Proteomes" id="UP000759131">
    <property type="component" value="Unassembled WGS sequence"/>
</dbReference>
<feature type="compositionally biased region" description="Low complexity" evidence="1">
    <location>
        <begin position="271"/>
        <end position="280"/>
    </location>
</feature>
<accession>A0A7R9KWW5</accession>
<feature type="non-terminal residue" evidence="2">
    <location>
        <position position="349"/>
    </location>
</feature>
<keyword evidence="3" id="KW-1185">Reference proteome</keyword>
<evidence type="ECO:0000313" key="3">
    <source>
        <dbReference type="Proteomes" id="UP000759131"/>
    </source>
</evidence>
<evidence type="ECO:0000256" key="1">
    <source>
        <dbReference type="SAM" id="MobiDB-lite"/>
    </source>
</evidence>
<proteinExistence type="predicted"/>
<dbReference type="EMBL" id="OC863238">
    <property type="protein sequence ID" value="CAD7630876.1"/>
    <property type="molecule type" value="Genomic_DNA"/>
</dbReference>
<feature type="compositionally biased region" description="Low complexity" evidence="1">
    <location>
        <begin position="205"/>
        <end position="221"/>
    </location>
</feature>
<feature type="region of interest" description="Disordered" evidence="1">
    <location>
        <begin position="183"/>
        <end position="228"/>
    </location>
</feature>